<dbReference type="InterPro" id="IPR028082">
    <property type="entry name" value="Peripla_BP_I"/>
</dbReference>
<dbReference type="Gene3D" id="3.40.50.2300">
    <property type="match status" value="2"/>
</dbReference>
<evidence type="ECO:0000256" key="1">
    <source>
        <dbReference type="ARBA" id="ARBA00010062"/>
    </source>
</evidence>
<dbReference type="PANTHER" id="PTHR30483">
    <property type="entry name" value="LEUCINE-SPECIFIC-BINDING PROTEIN"/>
    <property type="match status" value="1"/>
</dbReference>
<keyword evidence="3" id="KW-0813">Transport</keyword>
<dbReference type="PANTHER" id="PTHR30483:SF6">
    <property type="entry name" value="PERIPLASMIC BINDING PROTEIN OF ABC TRANSPORTER FOR NATURAL AMINO ACIDS"/>
    <property type="match status" value="1"/>
</dbReference>
<sequence length="407" mass="43072">MKLTALTAAFALAGTAAFTLAGTAAFAAEKTLDIGVSDALTGGAAVYGLPQANAVKMAAKEINAGGGIKVGDDNYMLNVIAYDDKANPTEASNAVRKLIDRDGVKYILGFCCSGATGAVASFIENEDAVMLVGNAAERSITTREIPNLTRTRPPADYTGAAAGTFVAEKGHKRVAVLGALDVGFYASYVDAFEKELNKAGGEIVTRESFGLKDRDMSPQLTKIRAQEPDAILVVGYVEPAAFIYRQAVELGIDVPRYGFTSGSEEQFLRVATSEQMEGVWDLRPTELTLLSASENGIAYHANYSADYGIAPSPSSPYAYDQTYALKDAIEAAGTVDDTAAVASALRELAVPDEVVMQYLPVDGKMFDPNGQAYTSNGAFQWQSGNWVFVQDLPSDAAAYSAFLSTID</sequence>
<dbReference type="Pfam" id="PF13458">
    <property type="entry name" value="Peripla_BP_6"/>
    <property type="match status" value="1"/>
</dbReference>
<dbReference type="EMBL" id="FRBN01000003">
    <property type="protein sequence ID" value="SHK98883.1"/>
    <property type="molecule type" value="Genomic_DNA"/>
</dbReference>
<evidence type="ECO:0000313" key="6">
    <source>
        <dbReference type="EMBL" id="SHK98883.1"/>
    </source>
</evidence>
<name>A0A1M6WYY5_9RHOB</name>
<dbReference type="AlphaFoldDB" id="A0A1M6WYY5"/>
<dbReference type="SUPFAM" id="SSF53822">
    <property type="entry name" value="Periplasmic binding protein-like I"/>
    <property type="match status" value="1"/>
</dbReference>
<keyword evidence="3" id="KW-0029">Amino-acid transport</keyword>
<dbReference type="InterPro" id="IPR028081">
    <property type="entry name" value="Leu-bd"/>
</dbReference>
<evidence type="ECO:0000313" key="7">
    <source>
        <dbReference type="Proteomes" id="UP000184191"/>
    </source>
</evidence>
<protein>
    <submittedName>
        <fullName evidence="6">Amino acid/amide ABC transporter substrate-binding protein, HAAT family</fullName>
    </submittedName>
</protein>
<evidence type="ECO:0000256" key="2">
    <source>
        <dbReference type="ARBA" id="ARBA00022729"/>
    </source>
</evidence>
<keyword evidence="2 4" id="KW-0732">Signal</keyword>
<comment type="similarity">
    <text evidence="1">Belongs to the leucine-binding protein family.</text>
</comment>
<evidence type="ECO:0000256" key="4">
    <source>
        <dbReference type="SAM" id="SignalP"/>
    </source>
</evidence>
<reference evidence="7" key="1">
    <citation type="submission" date="2016-11" db="EMBL/GenBank/DDBJ databases">
        <authorList>
            <person name="Varghese N."/>
            <person name="Submissions S."/>
        </authorList>
    </citation>
    <scope>NUCLEOTIDE SEQUENCE [LARGE SCALE GENOMIC DNA]</scope>
    <source>
        <strain evidence="7">DSM 29327</strain>
    </source>
</reference>
<dbReference type="Proteomes" id="UP000184191">
    <property type="component" value="Unassembled WGS sequence"/>
</dbReference>
<dbReference type="RefSeq" id="WP_073195761.1">
    <property type="nucleotide sequence ID" value="NZ_FRBN01000003.1"/>
</dbReference>
<keyword evidence="7" id="KW-1185">Reference proteome</keyword>
<dbReference type="STRING" id="1054996.SAMN05444414_103187"/>
<feature type="signal peptide" evidence="4">
    <location>
        <begin position="1"/>
        <end position="27"/>
    </location>
</feature>
<evidence type="ECO:0000256" key="3">
    <source>
        <dbReference type="ARBA" id="ARBA00022970"/>
    </source>
</evidence>
<gene>
    <name evidence="6" type="ORF">SAMN05444414_103187</name>
</gene>
<evidence type="ECO:0000259" key="5">
    <source>
        <dbReference type="Pfam" id="PF13458"/>
    </source>
</evidence>
<accession>A0A1M6WYY5</accession>
<organism evidence="6 7">
    <name type="scientific">Roseovarius marisflavi</name>
    <dbReference type="NCBI Taxonomy" id="1054996"/>
    <lineage>
        <taxon>Bacteria</taxon>
        <taxon>Pseudomonadati</taxon>
        <taxon>Pseudomonadota</taxon>
        <taxon>Alphaproteobacteria</taxon>
        <taxon>Rhodobacterales</taxon>
        <taxon>Roseobacteraceae</taxon>
        <taxon>Roseovarius</taxon>
    </lineage>
</organism>
<feature type="chain" id="PRO_5013359791" evidence="4">
    <location>
        <begin position="28"/>
        <end position="407"/>
    </location>
</feature>
<feature type="domain" description="Leucine-binding protein" evidence="5">
    <location>
        <begin position="32"/>
        <end position="382"/>
    </location>
</feature>
<dbReference type="InterPro" id="IPR051010">
    <property type="entry name" value="BCAA_transport"/>
</dbReference>
<proteinExistence type="inferred from homology"/>
<dbReference type="GO" id="GO:0006865">
    <property type="term" value="P:amino acid transport"/>
    <property type="evidence" value="ECO:0007669"/>
    <property type="project" value="UniProtKB-KW"/>
</dbReference>